<evidence type="ECO:0000313" key="2">
    <source>
        <dbReference type="Proteomes" id="UP001055712"/>
    </source>
</evidence>
<dbReference type="Proteomes" id="UP001055712">
    <property type="component" value="Unassembled WGS sequence"/>
</dbReference>
<accession>A0A9D4TQC6</accession>
<dbReference type="InterPro" id="IPR036691">
    <property type="entry name" value="Endo/exonu/phosph_ase_sf"/>
</dbReference>
<dbReference type="SUPFAM" id="SSF56219">
    <property type="entry name" value="DNase I-like"/>
    <property type="match status" value="1"/>
</dbReference>
<evidence type="ECO:0008006" key="3">
    <source>
        <dbReference type="Google" id="ProtNLM"/>
    </source>
</evidence>
<comment type="caution">
    <text evidence="1">The sequence shown here is derived from an EMBL/GenBank/DDBJ whole genome shotgun (WGS) entry which is preliminary data.</text>
</comment>
<proteinExistence type="predicted"/>
<dbReference type="EMBL" id="SIDB01000006">
    <property type="protein sequence ID" value="KAI3431795.1"/>
    <property type="molecule type" value="Genomic_DNA"/>
</dbReference>
<reference evidence="1" key="2">
    <citation type="submission" date="2020-11" db="EMBL/GenBank/DDBJ databases">
        <authorList>
            <person name="Cecchin M."/>
            <person name="Marcolungo L."/>
            <person name="Rossato M."/>
            <person name="Girolomoni L."/>
            <person name="Cosentino E."/>
            <person name="Cuine S."/>
            <person name="Li-Beisson Y."/>
            <person name="Delledonne M."/>
            <person name="Ballottari M."/>
        </authorList>
    </citation>
    <scope>NUCLEOTIDE SEQUENCE</scope>
    <source>
        <strain evidence="1">211/11P</strain>
        <tissue evidence="1">Whole cell</tissue>
    </source>
</reference>
<protein>
    <recommendedName>
        <fullName evidence="3">Endonuclease/exonuclease/phosphatase domain-containing protein</fullName>
    </recommendedName>
</protein>
<sequence length="405" mass="44452">MEFKVLSFNECSWTGKKSGKVLRPLLAAAAVPGRSREWVIEEQLEIEGIYNTIIYDGSLFTAKAYKFEDLGIDLPESSHSTRSAEHFWVERRYLLLHLVSKAKKLQFYVCSWHARWTGMKHGDHAGSARCLLLSAALLAKKKGIPVLIGGDFNYALQEKIKAELPDLLEDFKAQGISFSIHTPVVGHWDAAHAWYETTVAARKAADIRHAAQLAVGPVQQVQAAYVKSEEARYIRDAIEEFALSRKLKHGGQIDFICTLGLKEQPQCGSAPFPSITCASRASHMTVFGGFDHSPLVATVKMACAASGAAIGYTAETLTSPPITPRGPPCEYDTKSLHIPTPEPGDEKRSLPLDVGRWGTPRLAGVPTEVEGTEASTIGTWSKVKEAIMIAQNAFRLLFYGSGLQR</sequence>
<name>A0A9D4TQC6_CHLVU</name>
<gene>
    <name evidence="1" type="ORF">D9Q98_010548</name>
</gene>
<evidence type="ECO:0000313" key="1">
    <source>
        <dbReference type="EMBL" id="KAI3431795.1"/>
    </source>
</evidence>
<dbReference type="AlphaFoldDB" id="A0A9D4TQC6"/>
<organism evidence="1 2">
    <name type="scientific">Chlorella vulgaris</name>
    <name type="common">Green alga</name>
    <dbReference type="NCBI Taxonomy" id="3077"/>
    <lineage>
        <taxon>Eukaryota</taxon>
        <taxon>Viridiplantae</taxon>
        <taxon>Chlorophyta</taxon>
        <taxon>core chlorophytes</taxon>
        <taxon>Trebouxiophyceae</taxon>
        <taxon>Chlorellales</taxon>
        <taxon>Chlorellaceae</taxon>
        <taxon>Chlorella clade</taxon>
        <taxon>Chlorella</taxon>
    </lineage>
</organism>
<reference evidence="1" key="1">
    <citation type="journal article" date="2019" name="Plant J.">
        <title>Chlorella vulgaris genome assembly and annotation reveals the molecular basis for metabolic acclimation to high light conditions.</title>
        <authorList>
            <person name="Cecchin M."/>
            <person name="Marcolungo L."/>
            <person name="Rossato M."/>
            <person name="Girolomoni L."/>
            <person name="Cosentino E."/>
            <person name="Cuine S."/>
            <person name="Li-Beisson Y."/>
            <person name="Delledonne M."/>
            <person name="Ballottari M."/>
        </authorList>
    </citation>
    <scope>NUCLEOTIDE SEQUENCE</scope>
    <source>
        <strain evidence="1">211/11P</strain>
    </source>
</reference>
<keyword evidence="2" id="KW-1185">Reference proteome</keyword>